<dbReference type="Gene3D" id="3.40.140.10">
    <property type="entry name" value="Cytidine Deaminase, domain 2"/>
    <property type="match status" value="1"/>
</dbReference>
<evidence type="ECO:0000256" key="1">
    <source>
        <dbReference type="SAM" id="MobiDB-lite"/>
    </source>
</evidence>
<evidence type="ECO:0000259" key="2">
    <source>
        <dbReference type="PROSITE" id="PS51747"/>
    </source>
</evidence>
<evidence type="ECO:0000313" key="4">
    <source>
        <dbReference type="Proteomes" id="UP000273516"/>
    </source>
</evidence>
<evidence type="ECO:0000313" key="3">
    <source>
        <dbReference type="EMBL" id="RMC37264.1"/>
    </source>
</evidence>
<feature type="region of interest" description="Disordered" evidence="1">
    <location>
        <begin position="34"/>
        <end position="56"/>
    </location>
</feature>
<comment type="caution">
    <text evidence="3">The sequence shown here is derived from an EMBL/GenBank/DDBJ whole genome shotgun (WGS) entry which is preliminary data.</text>
</comment>
<dbReference type="EMBL" id="QOKZ01000001">
    <property type="protein sequence ID" value="RMC37264.1"/>
    <property type="molecule type" value="Genomic_DNA"/>
</dbReference>
<organism evidence="3 4">
    <name type="scientific">Paracoccus alkanivorans</name>
    <dbReference type="NCBI Taxonomy" id="2116655"/>
    <lineage>
        <taxon>Bacteria</taxon>
        <taxon>Pseudomonadati</taxon>
        <taxon>Pseudomonadota</taxon>
        <taxon>Alphaproteobacteria</taxon>
        <taxon>Rhodobacterales</taxon>
        <taxon>Paracoccaceae</taxon>
        <taxon>Paracoccus</taxon>
    </lineage>
</organism>
<name>A0A3M0MLU2_9RHOB</name>
<dbReference type="Proteomes" id="UP000273516">
    <property type="component" value="Unassembled WGS sequence"/>
</dbReference>
<dbReference type="OrthoDB" id="9800865at2"/>
<dbReference type="PROSITE" id="PS51747">
    <property type="entry name" value="CYT_DCMP_DEAMINASES_2"/>
    <property type="match status" value="1"/>
</dbReference>
<dbReference type="InterPro" id="IPR016193">
    <property type="entry name" value="Cytidine_deaminase-like"/>
</dbReference>
<gene>
    <name evidence="3" type="ORF">C9E81_00450</name>
</gene>
<dbReference type="InterPro" id="IPR002125">
    <property type="entry name" value="CMP_dCMP_dom"/>
</dbReference>
<dbReference type="GO" id="GO:0003824">
    <property type="term" value="F:catalytic activity"/>
    <property type="evidence" value="ECO:0007669"/>
    <property type="project" value="InterPro"/>
</dbReference>
<protein>
    <recommendedName>
        <fullName evidence="2">CMP/dCMP-type deaminase domain-containing protein</fullName>
    </recommendedName>
</protein>
<dbReference type="AlphaFoldDB" id="A0A3M0MLU2"/>
<proteinExistence type="predicted"/>
<accession>A0A3M0MLU2</accession>
<dbReference type="SUPFAM" id="SSF53927">
    <property type="entry name" value="Cytidine deaminase-like"/>
    <property type="match status" value="1"/>
</dbReference>
<keyword evidence="4" id="KW-1185">Reference proteome</keyword>
<sequence length="56" mass="6213">MGRALALARRMRDHVWPNPPVDCVIVKDGAVIAEGETQPGGRPHAERNAHGYRRRA</sequence>
<reference evidence="3 4" key="1">
    <citation type="submission" date="2018-07" db="EMBL/GenBank/DDBJ databases">
        <authorList>
            <person name="Zhang Y."/>
            <person name="Wang L."/>
            <person name="Ma S."/>
        </authorList>
    </citation>
    <scope>NUCLEOTIDE SEQUENCE [LARGE SCALE GENOMIC DNA]</scope>
    <source>
        <strain evidence="3 4">4-2</strain>
    </source>
</reference>
<feature type="domain" description="CMP/dCMP-type deaminase" evidence="2">
    <location>
        <begin position="1"/>
        <end position="56"/>
    </location>
</feature>